<dbReference type="InterPro" id="IPR036188">
    <property type="entry name" value="FAD/NAD-bd_sf"/>
</dbReference>
<dbReference type="SUPFAM" id="SSF51905">
    <property type="entry name" value="FAD/NAD(P)-binding domain"/>
    <property type="match status" value="1"/>
</dbReference>
<dbReference type="GO" id="GO:0004497">
    <property type="term" value="F:monooxygenase activity"/>
    <property type="evidence" value="ECO:0007669"/>
    <property type="project" value="UniProtKB-KW"/>
</dbReference>
<gene>
    <name evidence="3" type="ORF">BT93_L3527</name>
</gene>
<dbReference type="OrthoDB" id="655030at2759"/>
<keyword evidence="4" id="KW-1185">Reference proteome</keyword>
<dbReference type="Gene3D" id="3.50.50.60">
    <property type="entry name" value="FAD/NAD(P)-binding domain"/>
    <property type="match status" value="1"/>
</dbReference>
<dbReference type="EMBL" id="MU091469">
    <property type="protein sequence ID" value="KAF7846967.1"/>
    <property type="molecule type" value="Genomic_DNA"/>
</dbReference>
<evidence type="ECO:0000313" key="3">
    <source>
        <dbReference type="EMBL" id="KAF7846967.1"/>
    </source>
</evidence>
<dbReference type="PANTHER" id="PTHR45934:SF20">
    <property type="entry name" value="MONOOXYGENASE 2-RELATED"/>
    <property type="match status" value="1"/>
</dbReference>
<dbReference type="PANTHER" id="PTHR45934">
    <property type="entry name" value="FAD/NAD(P)-BINDING OXIDOREDUCTASE FAMILY PROTEIN"/>
    <property type="match status" value="1"/>
</dbReference>
<evidence type="ECO:0008006" key="5">
    <source>
        <dbReference type="Google" id="ProtNLM"/>
    </source>
</evidence>
<dbReference type="AlphaFoldDB" id="A0A8T0CHB6"/>
<evidence type="ECO:0000313" key="4">
    <source>
        <dbReference type="Proteomes" id="UP000806378"/>
    </source>
</evidence>
<accession>A0A8T0CHB6</accession>
<name>A0A8T0CHB6_CORYI</name>
<organism evidence="3 4">
    <name type="scientific">Corymbia citriodora subsp. variegata</name>
    <dbReference type="NCBI Taxonomy" id="360336"/>
    <lineage>
        <taxon>Eukaryota</taxon>
        <taxon>Viridiplantae</taxon>
        <taxon>Streptophyta</taxon>
        <taxon>Embryophyta</taxon>
        <taxon>Tracheophyta</taxon>
        <taxon>Spermatophyta</taxon>
        <taxon>Magnoliopsida</taxon>
        <taxon>eudicotyledons</taxon>
        <taxon>Gunneridae</taxon>
        <taxon>Pentapetalae</taxon>
        <taxon>rosids</taxon>
        <taxon>malvids</taxon>
        <taxon>Myrtales</taxon>
        <taxon>Myrtaceae</taxon>
        <taxon>Myrtoideae</taxon>
        <taxon>Eucalypteae</taxon>
        <taxon>Corymbia</taxon>
    </lineage>
</organism>
<evidence type="ECO:0000256" key="1">
    <source>
        <dbReference type="ARBA" id="ARBA00023002"/>
    </source>
</evidence>
<dbReference type="Proteomes" id="UP000806378">
    <property type="component" value="Unassembled WGS sequence"/>
</dbReference>
<protein>
    <recommendedName>
        <fullName evidence="5">FAD-binding domain-containing protein</fullName>
    </recommendedName>
</protein>
<sequence length="316" mass="35634">MNSETYAAPTKRRHDREAIANMEHRRGHEFRCVQRKILLETLEKELPSGTIKFSSKVVSIEESGSGCLKLIHLSDGSILKTKLLIGSDGVNSAVAKWLGFKKPAFVGRIGIRACVYYENGHALEPKISPFMGKGVRYGVIPCDDKTMYWFFSFSPSSQDGEIIDDPAKIKQLVLSKLRKVADNIKAVIDDTELDNMMLSPLRFRYPWDIIWGNIKDGVTLARCLGEALRDRQVMRSEGKGMEEEDEYKRIEMGLRNYAKEQRWRAFQLITTAYMVGYMAQSDGKILNFLSNTVLAGFLAGQLPRIASYNCGKLGTS</sequence>
<dbReference type="InterPro" id="IPR044560">
    <property type="entry name" value="MOase"/>
</dbReference>
<evidence type="ECO:0000256" key="2">
    <source>
        <dbReference type="ARBA" id="ARBA00023033"/>
    </source>
</evidence>
<keyword evidence="2" id="KW-0503">Monooxygenase</keyword>
<reference evidence="3" key="1">
    <citation type="submission" date="2020-05" db="EMBL/GenBank/DDBJ databases">
        <title>WGS assembly of Corymbia citriodora subspecies variegata.</title>
        <authorList>
            <person name="Barry K."/>
            <person name="Hundley H."/>
            <person name="Shu S."/>
            <person name="Jenkins J."/>
            <person name="Grimwood J."/>
            <person name="Baten A."/>
        </authorList>
    </citation>
    <scope>NUCLEOTIDE SEQUENCE</scope>
    <source>
        <strain evidence="3">CV2-018</strain>
    </source>
</reference>
<dbReference type="Gramene" id="rna-gnl|WGS:JABURB|Cocit.L3527.1">
    <property type="protein sequence ID" value="cds-KAF7846967.1"/>
    <property type="gene ID" value="gene-BT93_L3527"/>
</dbReference>
<keyword evidence="1" id="KW-0560">Oxidoreductase</keyword>
<proteinExistence type="predicted"/>
<comment type="caution">
    <text evidence="3">The sequence shown here is derived from an EMBL/GenBank/DDBJ whole genome shotgun (WGS) entry which is preliminary data.</text>
</comment>